<dbReference type="GO" id="GO:0005524">
    <property type="term" value="F:ATP binding"/>
    <property type="evidence" value="ECO:0007669"/>
    <property type="project" value="UniProtKB-KW"/>
</dbReference>
<dbReference type="InterPro" id="IPR011527">
    <property type="entry name" value="ABC1_TM_dom"/>
</dbReference>
<dbReference type="InterPro" id="IPR000595">
    <property type="entry name" value="cNMP-bd_dom"/>
</dbReference>
<dbReference type="Gene3D" id="3.40.50.300">
    <property type="entry name" value="P-loop containing nucleotide triphosphate hydrolases"/>
    <property type="match status" value="1"/>
</dbReference>
<feature type="non-terminal residue" evidence="13">
    <location>
        <position position="1"/>
    </location>
</feature>
<feature type="region of interest" description="Disordered" evidence="8">
    <location>
        <begin position="1109"/>
        <end position="1179"/>
    </location>
</feature>
<dbReference type="SUPFAM" id="SSF51206">
    <property type="entry name" value="cAMP-binding domain-like"/>
    <property type="match status" value="2"/>
</dbReference>
<dbReference type="Proteomes" id="UP001190700">
    <property type="component" value="Unassembled WGS sequence"/>
</dbReference>
<evidence type="ECO:0000256" key="1">
    <source>
        <dbReference type="ARBA" id="ARBA00004141"/>
    </source>
</evidence>
<evidence type="ECO:0000256" key="9">
    <source>
        <dbReference type="SAM" id="Phobius"/>
    </source>
</evidence>
<dbReference type="SUPFAM" id="SSF52540">
    <property type="entry name" value="P-loop containing nucleoside triphosphate hydrolases"/>
    <property type="match status" value="1"/>
</dbReference>
<dbReference type="InterPro" id="IPR039421">
    <property type="entry name" value="Type_1_exporter"/>
</dbReference>
<proteinExistence type="predicted"/>
<dbReference type="PROSITE" id="PS50042">
    <property type="entry name" value="CNMP_BINDING_3"/>
    <property type="match status" value="2"/>
</dbReference>
<evidence type="ECO:0000256" key="6">
    <source>
        <dbReference type="ARBA" id="ARBA00023136"/>
    </source>
</evidence>
<dbReference type="Gene3D" id="1.20.1560.10">
    <property type="entry name" value="ABC transporter type 1, transmembrane domain"/>
    <property type="match status" value="1"/>
</dbReference>
<feature type="compositionally biased region" description="Polar residues" evidence="8">
    <location>
        <begin position="642"/>
        <end position="656"/>
    </location>
</feature>
<feature type="region of interest" description="Disordered" evidence="8">
    <location>
        <begin position="574"/>
        <end position="671"/>
    </location>
</feature>
<dbReference type="InterPro" id="IPR036640">
    <property type="entry name" value="ABC1_TM_sf"/>
</dbReference>
<dbReference type="InterPro" id="IPR003439">
    <property type="entry name" value="ABC_transporter-like_ATP-bd"/>
</dbReference>
<evidence type="ECO:0000256" key="8">
    <source>
        <dbReference type="SAM" id="MobiDB-lite"/>
    </source>
</evidence>
<keyword evidence="6 9" id="KW-0472">Membrane</keyword>
<gene>
    <name evidence="13" type="ORF">CYMTET_32303</name>
</gene>
<dbReference type="InterPro" id="IPR003593">
    <property type="entry name" value="AAA+_ATPase"/>
</dbReference>
<feature type="compositionally biased region" description="Basic and acidic residues" evidence="8">
    <location>
        <begin position="1150"/>
        <end position="1171"/>
    </location>
</feature>
<keyword evidence="5 9" id="KW-1133">Transmembrane helix</keyword>
<keyword evidence="4" id="KW-0067">ATP-binding</keyword>
<dbReference type="Gene3D" id="2.60.120.10">
    <property type="entry name" value="Jelly Rolls"/>
    <property type="match status" value="2"/>
</dbReference>
<feature type="domain" description="ABC transmembrane type-1" evidence="12">
    <location>
        <begin position="1"/>
        <end position="177"/>
    </location>
</feature>
<dbReference type="InterPro" id="IPR014710">
    <property type="entry name" value="RmlC-like_jellyroll"/>
</dbReference>
<comment type="subcellular location">
    <subcellularLocation>
        <location evidence="1">Membrane</location>
        <topology evidence="1">Multi-pass membrane protein</topology>
    </subcellularLocation>
</comment>
<feature type="compositionally biased region" description="Low complexity" evidence="8">
    <location>
        <begin position="577"/>
        <end position="595"/>
    </location>
</feature>
<dbReference type="InterPro" id="IPR027417">
    <property type="entry name" value="P-loop_NTPase"/>
</dbReference>
<name>A0AAE0FFK2_9CHLO</name>
<feature type="domain" description="Cyclic nucleotide-binding" evidence="10">
    <location>
        <begin position="503"/>
        <end position="549"/>
    </location>
</feature>
<feature type="compositionally biased region" description="Low complexity" evidence="8">
    <location>
        <begin position="1122"/>
        <end position="1138"/>
    </location>
</feature>
<evidence type="ECO:0000256" key="5">
    <source>
        <dbReference type="ARBA" id="ARBA00022989"/>
    </source>
</evidence>
<feature type="coiled-coil region" evidence="7">
    <location>
        <begin position="111"/>
        <end position="138"/>
    </location>
</feature>
<reference evidence="13 14" key="1">
    <citation type="journal article" date="2015" name="Genome Biol. Evol.">
        <title>Comparative Genomics of a Bacterivorous Green Alga Reveals Evolutionary Causalities and Consequences of Phago-Mixotrophic Mode of Nutrition.</title>
        <authorList>
            <person name="Burns J.A."/>
            <person name="Paasch A."/>
            <person name="Narechania A."/>
            <person name="Kim E."/>
        </authorList>
    </citation>
    <scope>NUCLEOTIDE SEQUENCE [LARGE SCALE GENOMIC DNA]</scope>
    <source>
        <strain evidence="13 14">PLY_AMNH</strain>
    </source>
</reference>
<evidence type="ECO:0000256" key="2">
    <source>
        <dbReference type="ARBA" id="ARBA00022692"/>
    </source>
</evidence>
<evidence type="ECO:0000259" key="12">
    <source>
        <dbReference type="PROSITE" id="PS50929"/>
    </source>
</evidence>
<dbReference type="SMART" id="SM00382">
    <property type="entry name" value="AAA"/>
    <property type="match status" value="1"/>
</dbReference>
<evidence type="ECO:0000313" key="13">
    <source>
        <dbReference type="EMBL" id="KAK3258659.1"/>
    </source>
</evidence>
<dbReference type="PANTHER" id="PTHR43394">
    <property type="entry name" value="ATP-DEPENDENT PERMEASE MDL1, MITOCHONDRIAL"/>
    <property type="match status" value="1"/>
</dbReference>
<comment type="caution">
    <text evidence="13">The sequence shown here is derived from an EMBL/GenBank/DDBJ whole genome shotgun (WGS) entry which is preliminary data.</text>
</comment>
<keyword evidence="14" id="KW-1185">Reference proteome</keyword>
<keyword evidence="7" id="KW-0175">Coiled coil</keyword>
<evidence type="ECO:0008006" key="15">
    <source>
        <dbReference type="Google" id="ProtNLM"/>
    </source>
</evidence>
<feature type="domain" description="ABC transporter" evidence="11">
    <location>
        <begin position="203"/>
        <end position="478"/>
    </location>
</feature>
<dbReference type="CDD" id="cd00038">
    <property type="entry name" value="CAP_ED"/>
    <property type="match status" value="1"/>
</dbReference>
<evidence type="ECO:0000259" key="11">
    <source>
        <dbReference type="PROSITE" id="PS50893"/>
    </source>
</evidence>
<evidence type="ECO:0000256" key="3">
    <source>
        <dbReference type="ARBA" id="ARBA00022741"/>
    </source>
</evidence>
<dbReference type="PROSITE" id="PS50929">
    <property type="entry name" value="ABC_TM1F"/>
    <property type="match status" value="1"/>
</dbReference>
<dbReference type="InterPro" id="IPR018490">
    <property type="entry name" value="cNMP-bd_dom_sf"/>
</dbReference>
<dbReference type="GO" id="GO:0016887">
    <property type="term" value="F:ATP hydrolysis activity"/>
    <property type="evidence" value="ECO:0007669"/>
    <property type="project" value="InterPro"/>
</dbReference>
<dbReference type="Pfam" id="PF00005">
    <property type="entry name" value="ABC_tran"/>
    <property type="match status" value="1"/>
</dbReference>
<dbReference type="SUPFAM" id="SSF90123">
    <property type="entry name" value="ABC transporter transmembrane region"/>
    <property type="match status" value="1"/>
</dbReference>
<organism evidence="13 14">
    <name type="scientific">Cymbomonas tetramitiformis</name>
    <dbReference type="NCBI Taxonomy" id="36881"/>
    <lineage>
        <taxon>Eukaryota</taxon>
        <taxon>Viridiplantae</taxon>
        <taxon>Chlorophyta</taxon>
        <taxon>Pyramimonadophyceae</taxon>
        <taxon>Pyramimonadales</taxon>
        <taxon>Pyramimonadaceae</taxon>
        <taxon>Cymbomonas</taxon>
    </lineage>
</organism>
<dbReference type="GO" id="GO:0015421">
    <property type="term" value="F:ABC-type oligopeptide transporter activity"/>
    <property type="evidence" value="ECO:0007669"/>
    <property type="project" value="TreeGrafter"/>
</dbReference>
<protein>
    <recommendedName>
        <fullName evidence="15">Cyclic nucleotide-binding domain-containing protein</fullName>
    </recommendedName>
</protein>
<accession>A0AAE0FFK2</accession>
<evidence type="ECO:0000313" key="14">
    <source>
        <dbReference type="Proteomes" id="UP001190700"/>
    </source>
</evidence>
<evidence type="ECO:0000259" key="10">
    <source>
        <dbReference type="PROSITE" id="PS50042"/>
    </source>
</evidence>
<sequence>RDKRDDAFILAVVQEDVAVVNDCITSFVELCTSIAGLISVMVVLFMYNALMTGVICMLIPAISIYMHIQSPYILSLSTEQQHTAKRNIKLITEVFAMGEPIKQLELWVFGFKEIVQNIDELQERMRNIKQLNAVTSKLITLMQRSASLAILGLGALVIRVNLNVGALTTGKIVAFFTTGATFHAVRPLRDVHYSYPKPLEAEATEEELLDAKLDGTSVLRGVTIEIARGHKVALVSRTGGFCSAGAALRWEEGEGGGEMAGGAGLLWCVALVSRTGGGKTTLLKCVVRQYQPDQGEVEVGDLPVNMLDIKHTMAPLEQGFKVFLGTIRENICCGEDFEETKIHELALRLAIIGTSESNWVAPDGLDTLCDDSLSDALCQRILIARSLVRERPIVVMDDPVSMQDSEHRYRFGQALKNSYYDTAEEQGLPVTALVATQDLEIMEFFDKIAFMEHGKIVEYGTEKELMDKHGPYFRFCTSRNSISIDKMGNAAISGESLKLCCWLFIQCNEKDLQYLASLCKTRHIKKNEVVYTKGEPCETFYIVADGLVREGSQPSLLRSMTRVGSTSINLDTVLHSNSNLPPGGTPLGTPLSGSPISGSPRESAAHPTRLADVIEEEEEGTAASPAEPAEPVLNPMQRVRNRFNQQRAASRLSKQGKNVPAESRTSKPEVVSELMSGASSAVVERQFKKLMTDSYKLHQKQKAEAEARGEHLETLEEISKSTRDYGAGEHLNVNPLYQHFTDTTLDDFYPTNAVALTDTILLALTKESFNSALERSAQLNEAIMNIIKIVTMRRHPDQLRRLAWPLCSVADSYLDQLGVGMRVVVVPRNQSLVANRMEEQLREFMVIAHGQVMVKIPAKSDRKEDSETALLLEPGGGIGISILEGSDPRAELTTAVSLEDCILLVLDQSSWNSWKEQPDVARAVDVMFERIALKRSNEGLRSMWPFWELPDSVLEGLHSMWTPKRYDDTVMLRLLQVGYIVIEGTVNLTMQDSLGNVSQEELQVGALFNEMELLNVSTTLRIVKVDFVTPAILLECKENALRSYLESVGEWDTVFDVALRRAQLVNPEHLSSVLDSYVLEDIQLALLCGSGLSNTCILEKGESLDSWSRNVAHAEEEAETRGQAVMEAAGAVAQEASARPALQTKVTGKQSKEEKTGERQQAEGAEGEPRGQSRLASNNWKLSSTRVLDEAMLQKDEEPAVEALPVTKKQVSPVLLVVLWGGVEANGTKPAVPGDIYIPPQAKQLFYGDEGVIPEREHVDDLSVSLIASPERADSGTAIGPASSIRKNMLRSKSRARRTSSYNSGLMGQVRLVVADKVVATQRTMLAVIDLAHISSGVTLAMEALKADMAVAEAERLECMAEVQLVSKELHDLQKKLGLRRRLDYVKLWKKVKLAIQFQYVMGKPLVVDGSEPAVEDDLASSISGYTTHALANLMISKTEDLLEAREILQTRLEQVQEIRGEWEEVGLEASDPNGPAAEDDLSWTRLNHLEHIIKERRARVKELCQSAYKQLGELWKKKPPTLDVQQKMYNLAGVGTMDALTHLEEAVQKARTSLQREVKETHKSLSDMLAKLGLSETDRALRLHPASWTVAELLAGQQQLRQLRAMQKACYEAGAGGGKERLQLQLCIEELERAPRAAPRFEHWQ</sequence>
<evidence type="ECO:0000256" key="7">
    <source>
        <dbReference type="SAM" id="Coils"/>
    </source>
</evidence>
<dbReference type="GO" id="GO:0016020">
    <property type="term" value="C:membrane"/>
    <property type="evidence" value="ECO:0007669"/>
    <property type="project" value="UniProtKB-SubCell"/>
</dbReference>
<dbReference type="EMBL" id="LGRX02019357">
    <property type="protein sequence ID" value="KAK3258659.1"/>
    <property type="molecule type" value="Genomic_DNA"/>
</dbReference>
<evidence type="ECO:0000256" key="4">
    <source>
        <dbReference type="ARBA" id="ARBA00022840"/>
    </source>
</evidence>
<keyword evidence="3" id="KW-0547">Nucleotide-binding</keyword>
<feature type="transmembrane region" description="Helical" evidence="9">
    <location>
        <begin position="34"/>
        <end position="59"/>
    </location>
</feature>
<dbReference type="PROSITE" id="PS50893">
    <property type="entry name" value="ABC_TRANSPORTER_2"/>
    <property type="match status" value="1"/>
</dbReference>
<keyword evidence="2 9" id="KW-0812">Transmembrane</keyword>
<feature type="domain" description="Cyclic nucleotide-binding" evidence="10">
    <location>
        <begin position="979"/>
        <end position="1045"/>
    </location>
</feature>